<proteinExistence type="predicted"/>
<reference evidence="3 4" key="2">
    <citation type="journal article" date="2021" name="Syst. Appl. Microbiol.">
        <title>Phylogenetic classification of ten novel species belonging to the genus Bifidobacterium comprising B. phasiani sp. nov., B. pongonis sp. nov., B. saguinibicoloris sp. nov., B. colobi sp. nov., B. simiiventris sp. nov., B. santillanense sp. nov., B. miconis sp. nov., B. amazonense sp. nov., B. pluvialisilvae sp. nov., and B. miconisargentati sp. nov.</title>
        <authorList>
            <person name="Lugli G.A."/>
            <person name="Calvete-Torre I."/>
            <person name="Alessandri G."/>
            <person name="Milani C."/>
            <person name="Turroni F."/>
            <person name="Laiolo P."/>
            <person name="Ossiprandi M.C."/>
            <person name="Margolles A."/>
            <person name="Ruiz L."/>
            <person name="Ventura M."/>
        </authorList>
    </citation>
    <scope>NUCLEOTIDE SEQUENCE [LARGE SCALE GENOMIC DNA]</scope>
    <source>
        <strain evidence="3 4">MA1</strain>
    </source>
</reference>
<keyword evidence="3" id="KW-0547">Nucleotide-binding</keyword>
<dbReference type="SUPFAM" id="SSF52540">
    <property type="entry name" value="P-loop containing nucleoside triphosphate hydrolases"/>
    <property type="match status" value="1"/>
</dbReference>
<keyword evidence="3" id="KW-0378">Hydrolase</keyword>
<accession>A0ABS9VS37</accession>
<dbReference type="Proteomes" id="UP000710815">
    <property type="component" value="Unassembled WGS sequence"/>
</dbReference>
<feature type="domain" description="Helicase superfamily 3 single-stranded DNA/RNA virus" evidence="2">
    <location>
        <begin position="214"/>
        <end position="267"/>
    </location>
</feature>
<feature type="region of interest" description="Disordered" evidence="1">
    <location>
        <begin position="1"/>
        <end position="20"/>
    </location>
</feature>
<dbReference type="EMBL" id="JAFEJT020000002">
    <property type="protein sequence ID" value="MCH9274888.1"/>
    <property type="molecule type" value="Genomic_DNA"/>
</dbReference>
<protein>
    <submittedName>
        <fullName evidence="3">RNA helicase domain-containing protein</fullName>
    </submittedName>
</protein>
<dbReference type="InterPro" id="IPR000605">
    <property type="entry name" value="Helicase_SF3_ssDNA/RNA_vir"/>
</dbReference>
<evidence type="ECO:0000256" key="1">
    <source>
        <dbReference type="SAM" id="MobiDB-lite"/>
    </source>
</evidence>
<keyword evidence="3" id="KW-0347">Helicase</keyword>
<evidence type="ECO:0000313" key="3">
    <source>
        <dbReference type="EMBL" id="MCH9274888.1"/>
    </source>
</evidence>
<keyword evidence="3" id="KW-0067">ATP-binding</keyword>
<sequence length="426" mass="47804">MADTGKKDGSKPRKAKDPLKALDKVQARRFMVRFDLPDQDETAWGDGKAHELVEQALGKWSWIGQVEKGEKSGRIHAQLYVESPMKSPIRAGSIVRAVRAVTDTDGHKVSADVEKAKAKPSSCVAYVTKQKTRLLGPWSNKAMGEWPDPDGSERITREDLYHAVMAEGMGLREILADQSLAVAASTCMQWLRQVITTREALKWDTGGTRPVRCIYIYGDSNTGKSTAARALLADEYGGDGYFTVTDMDRDPWAGYESQRAVLFDDLRLPTPKISFQTWLRYTDRFDLQLSRRYENAYAAYETLVVTSNWSPDEQIESVRMALTDGKLRDEDVTAFYRRLTRVIHVDRYGNPRDETNRYHQALADRLTVTGEALKTLLDHDPPQPQGFDQTTPQSDGLADSDPEWNLGKLGSGQSYDSELSAEDLIA</sequence>
<gene>
    <name evidence="3" type="ORF">JS533_001115</name>
</gene>
<dbReference type="RefSeq" id="WP_241512730.1">
    <property type="nucleotide sequence ID" value="NZ_JAFEJT020000002.1"/>
</dbReference>
<dbReference type="GO" id="GO:0004386">
    <property type="term" value="F:helicase activity"/>
    <property type="evidence" value="ECO:0007669"/>
    <property type="project" value="UniProtKB-KW"/>
</dbReference>
<evidence type="ECO:0000259" key="2">
    <source>
        <dbReference type="Pfam" id="PF00910"/>
    </source>
</evidence>
<dbReference type="Pfam" id="PF00910">
    <property type="entry name" value="RNA_helicase"/>
    <property type="match status" value="1"/>
</dbReference>
<evidence type="ECO:0000313" key="4">
    <source>
        <dbReference type="Proteomes" id="UP000710815"/>
    </source>
</evidence>
<feature type="region of interest" description="Disordered" evidence="1">
    <location>
        <begin position="379"/>
        <end position="426"/>
    </location>
</feature>
<dbReference type="InterPro" id="IPR027417">
    <property type="entry name" value="P-loop_NTPase"/>
</dbReference>
<keyword evidence="4" id="KW-1185">Reference proteome</keyword>
<reference evidence="3 4" key="1">
    <citation type="journal article" date="2021" name="Environ. Microbiol.">
        <title>Genetic insights into the dark matter of the mammalian gut microbiota through targeted genome reconstruction.</title>
        <authorList>
            <person name="Lugli G.A."/>
            <person name="Alessandri G."/>
            <person name="Milani C."/>
            <person name="Viappiani A."/>
            <person name="Fontana F."/>
            <person name="Tarracchini C."/>
            <person name="Mancabelli L."/>
            <person name="Argentini C."/>
            <person name="Ruiz L."/>
            <person name="Margolles A."/>
            <person name="van Sinderen D."/>
            <person name="Turroni F."/>
            <person name="Ventura M."/>
        </authorList>
    </citation>
    <scope>NUCLEOTIDE SEQUENCE [LARGE SCALE GENOMIC DNA]</scope>
    <source>
        <strain evidence="3 4">MA1</strain>
    </source>
</reference>
<dbReference type="Gene3D" id="3.40.1310.20">
    <property type="match status" value="1"/>
</dbReference>
<dbReference type="Gene3D" id="3.40.50.300">
    <property type="entry name" value="P-loop containing nucleotide triphosphate hydrolases"/>
    <property type="match status" value="1"/>
</dbReference>
<comment type="caution">
    <text evidence="3">The sequence shown here is derived from an EMBL/GenBank/DDBJ whole genome shotgun (WGS) entry which is preliminary data.</text>
</comment>
<organism evidence="3 4">
    <name type="scientific">Bifidobacterium amazonense</name>
    <dbReference type="NCBI Taxonomy" id="2809027"/>
    <lineage>
        <taxon>Bacteria</taxon>
        <taxon>Bacillati</taxon>
        <taxon>Actinomycetota</taxon>
        <taxon>Actinomycetes</taxon>
        <taxon>Bifidobacteriales</taxon>
        <taxon>Bifidobacteriaceae</taxon>
        <taxon>Bifidobacterium</taxon>
    </lineage>
</organism>
<name>A0ABS9VS37_9BIFI</name>